<feature type="region of interest" description="Disordered" evidence="1">
    <location>
        <begin position="539"/>
        <end position="560"/>
    </location>
</feature>
<dbReference type="EMBL" id="JAADYS010003451">
    <property type="protein sequence ID" value="KAF4447174.1"/>
    <property type="molecule type" value="Genomic_DNA"/>
</dbReference>
<reference evidence="2 3" key="1">
    <citation type="submission" date="2020-01" db="EMBL/GenBank/DDBJ databases">
        <title>Identification and distribution of gene clusters putatively required for synthesis of sphingolipid metabolism inhibitors in phylogenetically diverse species of the filamentous fungus Fusarium.</title>
        <authorList>
            <person name="Kim H.-S."/>
            <person name="Busman M."/>
            <person name="Brown D.W."/>
            <person name="Divon H."/>
            <person name="Uhlig S."/>
            <person name="Proctor R.H."/>
        </authorList>
    </citation>
    <scope>NUCLEOTIDE SEQUENCE [LARGE SCALE GENOMIC DNA]</scope>
    <source>
        <strain evidence="2 3">NRRL 20459</strain>
    </source>
</reference>
<evidence type="ECO:0000313" key="3">
    <source>
        <dbReference type="Proteomes" id="UP000554235"/>
    </source>
</evidence>
<sequence>MAFTPCLSSYSSIFSYAGGATRANIGGARAKEHLDKALAEVDGLFAGLRYLDETEPAPQTSGHPNDHLKTSDSLELELEALSSASSSSASSANEAAGAQQCDPKAVPSAHEIAWSSIRNVRDGMQILWKHFVDESLRLDSPIVHNLRAAYRDATGLREAGVFAFRNTLTGPPPNDLTKVFAFCSLSYVVSRLLHTSGRLKQKDVLAGVRLWLDALETKEEREAFKILAQNLWPEARNHLHFHDLGIDQRCENMAATLRRSNYIPGQVSSNCLSPCSASLQPESWINCETPAQEPRIQDLTEQDFVLPLTEPATLDDSLLNTFASDESMVHACNLMNMAYDTMHFSLGLDPPANPWITTPPQFWYDSGEFVHANPDLTEHVSMENTTGPASMDPDLSLEPSADTTTHADRLEKLKDTMVLTAVLRYFEESGAFLYVLSGRGMLSNDLRSCLAWNQERSGEKRRIQLEYLHRLAAERHTKDAPSRGIVSVADKFVEVGYLQTIEDVQDYMTTIGRELFLDDKVAYREFREWVHAFRESSQSSPASSISDNGKTCGNSISLNV</sequence>
<feature type="compositionally biased region" description="Polar residues" evidence="1">
    <location>
        <begin position="547"/>
        <end position="560"/>
    </location>
</feature>
<evidence type="ECO:0000313" key="2">
    <source>
        <dbReference type="EMBL" id="KAF4447174.1"/>
    </source>
</evidence>
<gene>
    <name evidence="2" type="ORF">FALBO_16982</name>
</gene>
<protein>
    <submittedName>
        <fullName evidence="2">Uncharacterized protein</fullName>
    </submittedName>
</protein>
<dbReference type="Proteomes" id="UP000554235">
    <property type="component" value="Unassembled WGS sequence"/>
</dbReference>
<proteinExistence type="predicted"/>
<evidence type="ECO:0000256" key="1">
    <source>
        <dbReference type="SAM" id="MobiDB-lite"/>
    </source>
</evidence>
<name>A0A8H4KDS6_9HYPO</name>
<accession>A0A8H4KDS6</accession>
<dbReference type="AlphaFoldDB" id="A0A8H4KDS6"/>
<dbReference type="OrthoDB" id="5100145at2759"/>
<organism evidence="2 3">
    <name type="scientific">Fusarium albosuccineum</name>
    <dbReference type="NCBI Taxonomy" id="1237068"/>
    <lineage>
        <taxon>Eukaryota</taxon>
        <taxon>Fungi</taxon>
        <taxon>Dikarya</taxon>
        <taxon>Ascomycota</taxon>
        <taxon>Pezizomycotina</taxon>
        <taxon>Sordariomycetes</taxon>
        <taxon>Hypocreomycetidae</taxon>
        <taxon>Hypocreales</taxon>
        <taxon>Nectriaceae</taxon>
        <taxon>Fusarium</taxon>
        <taxon>Fusarium decemcellulare species complex</taxon>
    </lineage>
</organism>
<comment type="caution">
    <text evidence="2">The sequence shown here is derived from an EMBL/GenBank/DDBJ whole genome shotgun (WGS) entry which is preliminary data.</text>
</comment>
<keyword evidence="3" id="KW-1185">Reference proteome</keyword>